<dbReference type="Proteomes" id="UP000051160">
    <property type="component" value="Unassembled WGS sequence"/>
</dbReference>
<dbReference type="OrthoDB" id="2298607at2"/>
<dbReference type="STRING" id="1423776.FD04_GL000996"/>
<accession>A0A0R1LWL3</accession>
<name>A0A0R1LWL3_9LACO</name>
<comment type="caution">
    <text evidence="1">The sequence shown here is derived from an EMBL/GenBank/DDBJ whole genome shotgun (WGS) entry which is preliminary data.</text>
</comment>
<dbReference type="PATRIC" id="fig|1423776.4.peg.1005"/>
<keyword evidence="2" id="KW-1185">Reference proteome</keyword>
<dbReference type="RefSeq" id="WP_054700073.1">
    <property type="nucleotide sequence ID" value="NZ_AZEE01000028.1"/>
</dbReference>
<dbReference type="AlphaFoldDB" id="A0A0R1LWL3"/>
<dbReference type="EMBL" id="AZEE01000028">
    <property type="protein sequence ID" value="KRK98019.1"/>
    <property type="molecule type" value="Genomic_DNA"/>
</dbReference>
<evidence type="ECO:0000313" key="1">
    <source>
        <dbReference type="EMBL" id="KRK98019.1"/>
    </source>
</evidence>
<sequence>MLTPSQLRALIQQTQTFQRANALDNDDWSSIDRATQFGRQLIQIEDLQFMIALASKMTTTPKLVPTEYSSVIQFINLHGNDLSAGSKQWLLRLFTD</sequence>
<reference evidence="1 2" key="1">
    <citation type="journal article" date="2015" name="Genome Announc.">
        <title>Expanding the biotechnology potential of lactobacilli through comparative genomics of 213 strains and associated genera.</title>
        <authorList>
            <person name="Sun Z."/>
            <person name="Harris H.M."/>
            <person name="McCann A."/>
            <person name="Guo C."/>
            <person name="Argimon S."/>
            <person name="Zhang W."/>
            <person name="Yang X."/>
            <person name="Jeffery I.B."/>
            <person name="Cooney J.C."/>
            <person name="Kagawa T.F."/>
            <person name="Liu W."/>
            <person name="Song Y."/>
            <person name="Salvetti E."/>
            <person name="Wrobel A."/>
            <person name="Rasinkangas P."/>
            <person name="Parkhill J."/>
            <person name="Rea M.C."/>
            <person name="O'Sullivan O."/>
            <person name="Ritari J."/>
            <person name="Douillard F.P."/>
            <person name="Paul Ross R."/>
            <person name="Yang R."/>
            <person name="Briner A.E."/>
            <person name="Felis G.E."/>
            <person name="de Vos W.M."/>
            <person name="Barrangou R."/>
            <person name="Klaenhammer T.R."/>
            <person name="Caufield P.W."/>
            <person name="Cui Y."/>
            <person name="Zhang H."/>
            <person name="O'Toole P.W."/>
        </authorList>
    </citation>
    <scope>NUCLEOTIDE SEQUENCE [LARGE SCALE GENOMIC DNA]</scope>
    <source>
        <strain evidence="1 2">DSM 19909</strain>
    </source>
</reference>
<evidence type="ECO:0000313" key="2">
    <source>
        <dbReference type="Proteomes" id="UP000051160"/>
    </source>
</evidence>
<gene>
    <name evidence="1" type="ORF">FD04_GL000996</name>
</gene>
<protein>
    <submittedName>
        <fullName evidence="1">Uncharacterized protein</fullName>
    </submittedName>
</protein>
<organism evidence="1 2">
    <name type="scientific">Secundilactobacillus odoratitofui DSM 19909 = JCM 15043</name>
    <dbReference type="NCBI Taxonomy" id="1423776"/>
    <lineage>
        <taxon>Bacteria</taxon>
        <taxon>Bacillati</taxon>
        <taxon>Bacillota</taxon>
        <taxon>Bacilli</taxon>
        <taxon>Lactobacillales</taxon>
        <taxon>Lactobacillaceae</taxon>
        <taxon>Secundilactobacillus</taxon>
    </lineage>
</organism>
<proteinExistence type="predicted"/>